<reference evidence="5 6" key="1">
    <citation type="submission" date="2019-11" db="EMBL/GenBank/DDBJ databases">
        <title>Whole genome sequence of Haloferax sp. MBLA0076.</title>
        <authorList>
            <person name="Seo M.-J."/>
            <person name="Cho E.-S."/>
        </authorList>
    </citation>
    <scope>NUCLEOTIDE SEQUENCE [LARGE SCALE GENOMIC DNA]</scope>
    <source>
        <strain evidence="5 6">MBLA0076</strain>
    </source>
</reference>
<dbReference type="RefSeq" id="WP_151162111.1">
    <property type="nucleotide sequence ID" value="NZ_WKJO01000001.1"/>
</dbReference>
<keyword evidence="6" id="KW-1185">Reference proteome</keyword>
<evidence type="ECO:0000256" key="1">
    <source>
        <dbReference type="ARBA" id="ARBA00023015"/>
    </source>
</evidence>
<keyword evidence="5" id="KW-0238">DNA-binding</keyword>
<accession>A0A6A8GEJ3</accession>
<evidence type="ECO:0000256" key="2">
    <source>
        <dbReference type="ARBA" id="ARBA00023163"/>
    </source>
</evidence>
<dbReference type="GO" id="GO:0003677">
    <property type="term" value="F:DNA binding"/>
    <property type="evidence" value="ECO:0007669"/>
    <property type="project" value="UniProtKB-KW"/>
</dbReference>
<sequence>MPDDETSAGYEVELGFPLGDSYLGTALEDSDLEITCVPSVPVSGDPVPYFTVSGTDADTFEDILEAHPNVEYFELVTSRPERRLYRCQWRLKDRGLISTIQMHNGIVRRIVGTKDGWTLSVFFPTNDHAAQFHSACLDRRLEIDVRRVEPASVDERHPATSDLSEKQLTALELAFSQGYFETPKEASLGDIADDIGISEQALSQRIRRALNRLVASSMDDTDREYSHEK</sequence>
<dbReference type="Proteomes" id="UP000439022">
    <property type="component" value="Unassembled WGS sequence"/>
</dbReference>
<evidence type="ECO:0000313" key="5">
    <source>
        <dbReference type="EMBL" id="MRX21515.1"/>
    </source>
</evidence>
<keyword evidence="1" id="KW-0805">Transcription regulation</keyword>
<dbReference type="PANTHER" id="PTHR34236">
    <property type="entry name" value="DIMETHYL SULFOXIDE REDUCTASE TRANSCRIPTIONAL ACTIVATOR"/>
    <property type="match status" value="1"/>
</dbReference>
<protein>
    <submittedName>
        <fullName evidence="5">DNA-binding protein</fullName>
    </submittedName>
</protein>
<proteinExistence type="predicted"/>
<dbReference type="EMBL" id="WKJO01000001">
    <property type="protein sequence ID" value="MRX21515.1"/>
    <property type="molecule type" value="Genomic_DNA"/>
</dbReference>
<evidence type="ECO:0000313" key="6">
    <source>
        <dbReference type="Proteomes" id="UP000439022"/>
    </source>
</evidence>
<name>A0A6A8GEJ3_9EURY</name>
<dbReference type="Pfam" id="PF04967">
    <property type="entry name" value="HTH_10"/>
    <property type="match status" value="1"/>
</dbReference>
<dbReference type="SUPFAM" id="SSF88659">
    <property type="entry name" value="Sigma3 and sigma4 domains of RNA polymerase sigma factors"/>
    <property type="match status" value="1"/>
</dbReference>
<keyword evidence="2" id="KW-0804">Transcription</keyword>
<feature type="domain" description="HTH bat-type" evidence="3">
    <location>
        <begin position="163"/>
        <end position="214"/>
    </location>
</feature>
<comment type="caution">
    <text evidence="5">The sequence shown here is derived from an EMBL/GenBank/DDBJ whole genome shotgun (WGS) entry which is preliminary data.</text>
</comment>
<dbReference type="Pfam" id="PF15915">
    <property type="entry name" value="BAT"/>
    <property type="match status" value="1"/>
</dbReference>
<dbReference type="Gene3D" id="1.10.10.10">
    <property type="entry name" value="Winged helix-like DNA-binding domain superfamily/Winged helix DNA-binding domain"/>
    <property type="match status" value="1"/>
</dbReference>
<organism evidence="5 6">
    <name type="scientific">Haloferax litoreum</name>
    <dbReference type="NCBI Taxonomy" id="2666140"/>
    <lineage>
        <taxon>Archaea</taxon>
        <taxon>Methanobacteriati</taxon>
        <taxon>Methanobacteriota</taxon>
        <taxon>Stenosarchaea group</taxon>
        <taxon>Halobacteria</taxon>
        <taxon>Halobacteriales</taxon>
        <taxon>Haloferacaceae</taxon>
        <taxon>Haloferax</taxon>
    </lineage>
</organism>
<gene>
    <name evidence="5" type="ORF">GJR96_06035</name>
</gene>
<dbReference type="InterPro" id="IPR031803">
    <property type="entry name" value="BAT_GAF/HTH-assoc"/>
</dbReference>
<evidence type="ECO:0000259" key="4">
    <source>
        <dbReference type="Pfam" id="PF15915"/>
    </source>
</evidence>
<dbReference type="PANTHER" id="PTHR34236:SF1">
    <property type="entry name" value="DIMETHYL SULFOXIDE REDUCTASE TRANSCRIPTIONAL ACTIVATOR"/>
    <property type="match status" value="1"/>
</dbReference>
<feature type="domain" description="Bacterioopsin transcriptional activator GAF and HTH associated" evidence="4">
    <location>
        <begin position="13"/>
        <end position="146"/>
    </location>
</feature>
<dbReference type="InterPro" id="IPR007050">
    <property type="entry name" value="HTH_bacterioopsin"/>
</dbReference>
<dbReference type="InterPro" id="IPR013324">
    <property type="entry name" value="RNA_pol_sigma_r3/r4-like"/>
</dbReference>
<dbReference type="AlphaFoldDB" id="A0A6A8GEJ3"/>
<dbReference type="InterPro" id="IPR036388">
    <property type="entry name" value="WH-like_DNA-bd_sf"/>
</dbReference>
<evidence type="ECO:0000259" key="3">
    <source>
        <dbReference type="Pfam" id="PF04967"/>
    </source>
</evidence>